<evidence type="ECO:0000256" key="2">
    <source>
        <dbReference type="SAM" id="Phobius"/>
    </source>
</evidence>
<evidence type="ECO:0000313" key="4">
    <source>
        <dbReference type="Proteomes" id="UP000724672"/>
    </source>
</evidence>
<protein>
    <submittedName>
        <fullName evidence="3">DUF2933 domain-containing protein</fullName>
    </submittedName>
</protein>
<keyword evidence="2" id="KW-0812">Transmembrane</keyword>
<feature type="region of interest" description="Disordered" evidence="1">
    <location>
        <begin position="1"/>
        <end position="23"/>
    </location>
</feature>
<feature type="transmembrane region" description="Helical" evidence="2">
    <location>
        <begin position="28"/>
        <end position="46"/>
    </location>
</feature>
<evidence type="ECO:0000256" key="1">
    <source>
        <dbReference type="SAM" id="MobiDB-lite"/>
    </source>
</evidence>
<feature type="compositionally biased region" description="Basic and acidic residues" evidence="1">
    <location>
        <begin position="1"/>
        <end position="13"/>
    </location>
</feature>
<accession>A0A942V1F1</accession>
<dbReference type="AlphaFoldDB" id="A0A942V1F1"/>
<name>A0A942V1F1_9FIRM</name>
<evidence type="ECO:0000313" key="3">
    <source>
        <dbReference type="EMBL" id="MBS4538247.1"/>
    </source>
</evidence>
<dbReference type="RefSeq" id="WP_203366173.1">
    <property type="nucleotide sequence ID" value="NZ_WSFT01000029.1"/>
</dbReference>
<feature type="transmembrane region" description="Helical" evidence="2">
    <location>
        <begin position="52"/>
        <end position="72"/>
    </location>
</feature>
<keyword evidence="2" id="KW-0472">Membrane</keyword>
<gene>
    <name evidence="3" type="ORF">GOQ27_07215</name>
</gene>
<keyword evidence="4" id="KW-1185">Reference proteome</keyword>
<sequence length="94" mass="10381">MKDNQSTSCHEENQTNNDGKHKKKHGKMMMLCCLIPIVLAISLPLLGFTESIGATFILLLCPLLHIGMMVVMMRNGNSGGCHGNRENKELEGQK</sequence>
<dbReference type="Proteomes" id="UP000724672">
    <property type="component" value="Unassembled WGS sequence"/>
</dbReference>
<reference evidence="3" key="1">
    <citation type="submission" date="2019-12" db="EMBL/GenBank/DDBJ databases">
        <title>Clostridiaceae gen. nov. sp. nov., isolated from sediment in Xinjiang, China.</title>
        <authorList>
            <person name="Zhang R."/>
        </authorList>
    </citation>
    <scope>NUCLEOTIDE SEQUENCE</scope>
    <source>
        <strain evidence="3">D2Q-11</strain>
    </source>
</reference>
<proteinExistence type="predicted"/>
<organism evidence="3 4">
    <name type="scientific">Anaeromonas frigoriresistens</name>
    <dbReference type="NCBI Taxonomy" id="2683708"/>
    <lineage>
        <taxon>Bacteria</taxon>
        <taxon>Bacillati</taxon>
        <taxon>Bacillota</taxon>
        <taxon>Tissierellia</taxon>
        <taxon>Tissierellales</taxon>
        <taxon>Thermohalobacteraceae</taxon>
        <taxon>Anaeromonas</taxon>
    </lineage>
</organism>
<comment type="caution">
    <text evidence="3">The sequence shown here is derived from an EMBL/GenBank/DDBJ whole genome shotgun (WGS) entry which is preliminary data.</text>
</comment>
<keyword evidence="2" id="KW-1133">Transmembrane helix</keyword>
<dbReference type="EMBL" id="WSFT01000029">
    <property type="protein sequence ID" value="MBS4538247.1"/>
    <property type="molecule type" value="Genomic_DNA"/>
</dbReference>